<evidence type="ECO:0000313" key="2">
    <source>
        <dbReference type="Proteomes" id="UP001634007"/>
    </source>
</evidence>
<sequence length="131" mass="14762">MAKRKVVVKVSMNGRNQKFSLFPNFRRQDNRVKALQIATAIPGFQSLSLKGTDRDTIEVTGDGVDAFELTSKLRKSLGYAILETVNEVKEEEKQEEKKPKIDEVPVVSYPWDPSYSSYVVTESQPACCTVM</sequence>
<dbReference type="Gene3D" id="3.30.70.100">
    <property type="match status" value="1"/>
</dbReference>
<evidence type="ECO:0000313" key="1">
    <source>
        <dbReference type="EMBL" id="KAL3753137.1"/>
    </source>
</evidence>
<reference evidence="1 2" key="1">
    <citation type="submission" date="2024-11" db="EMBL/GenBank/DDBJ databases">
        <title>Chromosome-level genome assembly of Eucalyptus globulus Labill. provides insights into its genome evolution.</title>
        <authorList>
            <person name="Li X."/>
        </authorList>
    </citation>
    <scope>NUCLEOTIDE SEQUENCE [LARGE SCALE GENOMIC DNA]</scope>
    <source>
        <strain evidence="1">CL2024</strain>
        <tissue evidence="1">Fresh tender leaves</tissue>
    </source>
</reference>
<dbReference type="InterPro" id="IPR044296">
    <property type="entry name" value="HIPP46"/>
</dbReference>
<dbReference type="Proteomes" id="UP001634007">
    <property type="component" value="Unassembled WGS sequence"/>
</dbReference>
<dbReference type="AlphaFoldDB" id="A0ABD3LNW7"/>
<proteinExistence type="predicted"/>
<comment type="caution">
    <text evidence="1">The sequence shown here is derived from an EMBL/GenBank/DDBJ whole genome shotgun (WGS) entry which is preliminary data.</text>
</comment>
<gene>
    <name evidence="1" type="ORF">ACJRO7_000523</name>
</gene>
<dbReference type="EMBL" id="JBJKBG010000001">
    <property type="protein sequence ID" value="KAL3753137.1"/>
    <property type="molecule type" value="Genomic_DNA"/>
</dbReference>
<organism evidence="1 2">
    <name type="scientific">Eucalyptus globulus</name>
    <name type="common">Tasmanian blue gum</name>
    <dbReference type="NCBI Taxonomy" id="34317"/>
    <lineage>
        <taxon>Eukaryota</taxon>
        <taxon>Viridiplantae</taxon>
        <taxon>Streptophyta</taxon>
        <taxon>Embryophyta</taxon>
        <taxon>Tracheophyta</taxon>
        <taxon>Spermatophyta</taxon>
        <taxon>Magnoliopsida</taxon>
        <taxon>eudicotyledons</taxon>
        <taxon>Gunneridae</taxon>
        <taxon>Pentapetalae</taxon>
        <taxon>rosids</taxon>
        <taxon>malvids</taxon>
        <taxon>Myrtales</taxon>
        <taxon>Myrtaceae</taxon>
        <taxon>Myrtoideae</taxon>
        <taxon>Eucalypteae</taxon>
        <taxon>Eucalyptus</taxon>
    </lineage>
</organism>
<name>A0ABD3LNW7_EUCGL</name>
<accession>A0ABD3LNW7</accession>
<keyword evidence="2" id="KW-1185">Reference proteome</keyword>
<dbReference type="PANTHER" id="PTHR46371">
    <property type="entry name" value="OS04G0464100 PROTEIN"/>
    <property type="match status" value="1"/>
</dbReference>
<protein>
    <submittedName>
        <fullName evidence="1">Uncharacterized protein</fullName>
    </submittedName>
</protein>